<accession>A0A1B0ZS49</accession>
<gene>
    <name evidence="1" type="ORF">JL2886_02050</name>
</gene>
<protein>
    <submittedName>
        <fullName evidence="1">Uncharacterized protein</fullName>
    </submittedName>
</protein>
<dbReference type="Proteomes" id="UP000092565">
    <property type="component" value="Chromosome"/>
</dbReference>
<sequence length="45" mass="4880">MAALLRGLYGSFAGEGNAQNAQELITKQITPHHRLHGSSDRSMTN</sequence>
<reference evidence="1 2" key="1">
    <citation type="submission" date="2016-04" db="EMBL/GenBank/DDBJ databases">
        <authorList>
            <person name="Evans L.H."/>
            <person name="Alamgir A."/>
            <person name="Owens N."/>
            <person name="Weber N.D."/>
            <person name="Virtaneva K."/>
            <person name="Barbian K."/>
            <person name="Babar A."/>
            <person name="Rosenke K."/>
        </authorList>
    </citation>
    <scope>NUCLEOTIDE SEQUENCE [LARGE SCALE GENOMIC DNA]</scope>
    <source>
        <strain evidence="1 2">JL2886</strain>
    </source>
</reference>
<evidence type="ECO:0000313" key="1">
    <source>
        <dbReference type="EMBL" id="ANP36944.1"/>
    </source>
</evidence>
<keyword evidence="2" id="KW-1185">Reference proteome</keyword>
<dbReference type="EMBL" id="CP015124">
    <property type="protein sequence ID" value="ANP36944.1"/>
    <property type="molecule type" value="Genomic_DNA"/>
</dbReference>
<name>A0A1B0ZS49_9RHOB</name>
<proteinExistence type="predicted"/>
<evidence type="ECO:0000313" key="2">
    <source>
        <dbReference type="Proteomes" id="UP000092565"/>
    </source>
</evidence>
<dbReference type="AlphaFoldDB" id="A0A1B0ZS49"/>
<organism evidence="1 2">
    <name type="scientific">Phaeobacter gallaeciensis</name>
    <dbReference type="NCBI Taxonomy" id="60890"/>
    <lineage>
        <taxon>Bacteria</taxon>
        <taxon>Pseudomonadati</taxon>
        <taxon>Pseudomonadota</taxon>
        <taxon>Alphaproteobacteria</taxon>
        <taxon>Rhodobacterales</taxon>
        <taxon>Roseobacteraceae</taxon>
        <taxon>Phaeobacter</taxon>
    </lineage>
</organism>